<feature type="coiled-coil region" evidence="1">
    <location>
        <begin position="30"/>
        <end position="71"/>
    </location>
</feature>
<protein>
    <submittedName>
        <fullName evidence="3">Uncharacterized protein</fullName>
    </submittedName>
</protein>
<dbReference type="AlphaFoldDB" id="A0AA86ZTY4"/>
<organism evidence="3 4">
    <name type="scientific">Lactobacillus paragasseri JV-V03</name>
    <dbReference type="NCBI Taxonomy" id="525326"/>
    <lineage>
        <taxon>Bacteria</taxon>
        <taxon>Bacillati</taxon>
        <taxon>Bacillota</taxon>
        <taxon>Bacilli</taxon>
        <taxon>Lactobacillales</taxon>
        <taxon>Lactobacillaceae</taxon>
        <taxon>Lactobacillus</taxon>
    </lineage>
</organism>
<evidence type="ECO:0000313" key="4">
    <source>
        <dbReference type="Proteomes" id="UP000003672"/>
    </source>
</evidence>
<accession>A0AA86ZTY4</accession>
<keyword evidence="2" id="KW-0812">Transmembrane</keyword>
<keyword evidence="1" id="KW-0175">Coiled coil</keyword>
<proteinExistence type="predicted"/>
<comment type="caution">
    <text evidence="3">The sequence shown here is derived from an EMBL/GenBank/DDBJ whole genome shotgun (WGS) entry which is preliminary data.</text>
</comment>
<sequence length="85" mass="9646">MGGGAVEFIKALPYIVGILATVGAGIKWLYGELKEEKKHYEELYQQKEAEVETLKDKINQLKIKIIKLEASQRGAFFDGKDHKHD</sequence>
<keyword evidence="2" id="KW-0472">Membrane</keyword>
<evidence type="ECO:0000256" key="1">
    <source>
        <dbReference type="SAM" id="Coils"/>
    </source>
</evidence>
<dbReference type="Proteomes" id="UP000003672">
    <property type="component" value="Unassembled WGS sequence"/>
</dbReference>
<feature type="transmembrane region" description="Helical" evidence="2">
    <location>
        <begin position="12"/>
        <end position="30"/>
    </location>
</feature>
<evidence type="ECO:0000313" key="3">
    <source>
        <dbReference type="EMBL" id="EFJ69883.1"/>
    </source>
</evidence>
<dbReference type="EMBL" id="ACGO02000001">
    <property type="protein sequence ID" value="EFJ69883.1"/>
    <property type="molecule type" value="Genomic_DNA"/>
</dbReference>
<reference evidence="3 4" key="1">
    <citation type="submission" date="2010-06" db="EMBL/GenBank/DDBJ databases">
        <authorList>
            <person name="Muzny D."/>
            <person name="Qin X."/>
            <person name="Buhay C."/>
            <person name="Dugan-Rocha S."/>
            <person name="Ding Y."/>
            <person name="Chen G."/>
            <person name="Hawes A."/>
            <person name="Holder M."/>
            <person name="Jhangiani S."/>
            <person name="Johnson A."/>
            <person name="Khan Z."/>
            <person name="Li Z."/>
            <person name="Liu W."/>
            <person name="Liu X."/>
            <person name="Perez L."/>
            <person name="Shen H."/>
            <person name="Wang Q."/>
            <person name="Watt J."/>
            <person name="Xi L."/>
            <person name="Xin Y."/>
            <person name="Zhou J."/>
            <person name="Deng J."/>
            <person name="Jiang H."/>
            <person name="Liu Y."/>
            <person name="Qu J."/>
            <person name="Song X.-Z."/>
            <person name="Zhang L."/>
            <person name="Villasana D."/>
            <person name="Johnson A."/>
            <person name="Liu J."/>
            <person name="Liyanage D."/>
            <person name="Lorensuhewa L."/>
            <person name="Robinson T."/>
            <person name="Song A."/>
            <person name="Song B.-B."/>
            <person name="Dinh H."/>
            <person name="Thornton R."/>
            <person name="Coyle M."/>
            <person name="Francisco L."/>
            <person name="Jackson L."/>
            <person name="Javaid M."/>
            <person name="Korchina V."/>
            <person name="Kovar C."/>
            <person name="Mata R."/>
            <person name="Mathew T."/>
            <person name="Ngo R."/>
            <person name="Nguyen L."/>
            <person name="Nguyen N."/>
            <person name="Okwuonu G."/>
            <person name="Ongeri F."/>
            <person name="Pham C."/>
            <person name="Simmons D."/>
            <person name="Wilczek-Boney K."/>
            <person name="Hale W."/>
            <person name="Jakkamsetti A."/>
            <person name="Pham P."/>
            <person name="Ruth R."/>
            <person name="San Lucas F."/>
            <person name="Warren J."/>
            <person name="Zhang J."/>
            <person name="Zhao Z."/>
            <person name="Zhou C."/>
            <person name="Zhu D."/>
            <person name="Lee S."/>
            <person name="Bess C."/>
            <person name="Blankenburg K."/>
            <person name="Forbes L."/>
            <person name="Fu Q."/>
            <person name="Gubbala S."/>
            <person name="Hirani K."/>
            <person name="Jayaseelan J.C."/>
            <person name="Lara F."/>
            <person name="Munidasa M."/>
            <person name="Palculict T."/>
            <person name="Patil S."/>
            <person name="Pu L.-L."/>
            <person name="Saada N."/>
            <person name="Tang L."/>
            <person name="Weissenberger G."/>
            <person name="Zhu Y."/>
            <person name="Hemphill L."/>
            <person name="Shang Y."/>
            <person name="Youmans B."/>
            <person name="Ayvaz T."/>
            <person name="Ross M."/>
            <person name="Santibanez J."/>
            <person name="Aqrawi P."/>
            <person name="Gross S."/>
            <person name="Joshi V."/>
            <person name="Fowler G."/>
            <person name="Nazareth L."/>
            <person name="Reid J."/>
            <person name="Worley K."/>
            <person name="Petrosino J."/>
            <person name="Highlander S."/>
            <person name="Gibbs R."/>
        </authorList>
    </citation>
    <scope>NUCLEOTIDE SEQUENCE [LARGE SCALE GENOMIC DNA]</scope>
    <source>
        <strain evidence="3 4">JV-V03</strain>
    </source>
</reference>
<evidence type="ECO:0000256" key="2">
    <source>
        <dbReference type="SAM" id="Phobius"/>
    </source>
</evidence>
<gene>
    <name evidence="3" type="ORF">HMPREF0514_10327</name>
</gene>
<keyword evidence="2" id="KW-1133">Transmembrane helix</keyword>
<name>A0AA86ZTY4_9LACO</name>